<dbReference type="InterPro" id="IPR015955">
    <property type="entry name" value="Lactate_DH/Glyco_Ohase_4_C"/>
</dbReference>
<reference evidence="8 9" key="1">
    <citation type="submission" date="2023-03" db="EMBL/GenBank/DDBJ databases">
        <title>Genome insight into feeding habits of ladybird beetles.</title>
        <authorList>
            <person name="Li H.-S."/>
            <person name="Huang Y.-H."/>
            <person name="Pang H."/>
        </authorList>
    </citation>
    <scope>NUCLEOTIDE SEQUENCE [LARGE SCALE GENOMIC DNA]</scope>
    <source>
        <strain evidence="8">SYSU_2023b</strain>
        <tissue evidence="8">Whole body</tissue>
    </source>
</reference>
<dbReference type="AlphaFoldDB" id="A0AAW1U6Q1"/>
<feature type="active site" description="Proton acceptor" evidence="3">
    <location>
        <position position="213"/>
    </location>
</feature>
<name>A0AAW1U6Q1_9CUCU</name>
<evidence type="ECO:0000256" key="5">
    <source>
        <dbReference type="RuleBase" id="RU003369"/>
    </source>
</evidence>
<dbReference type="GO" id="GO:0006089">
    <property type="term" value="P:lactate metabolic process"/>
    <property type="evidence" value="ECO:0007669"/>
    <property type="project" value="TreeGrafter"/>
</dbReference>
<dbReference type="PIRSF" id="PIRSF000102">
    <property type="entry name" value="Lac_mal_DH"/>
    <property type="match status" value="1"/>
</dbReference>
<protein>
    <recommendedName>
        <fullName evidence="10">L-lactate dehydrogenase</fullName>
    </recommendedName>
</protein>
<dbReference type="Gene3D" id="3.90.110.10">
    <property type="entry name" value="Lactate dehydrogenase/glycoside hydrolase, family 4, C-terminal"/>
    <property type="match status" value="1"/>
</dbReference>
<comment type="caution">
    <text evidence="8">The sequence shown here is derived from an EMBL/GenBank/DDBJ whole genome shotgun (WGS) entry which is preliminary data.</text>
</comment>
<dbReference type="SUPFAM" id="SSF56327">
    <property type="entry name" value="LDH C-terminal domain-like"/>
    <property type="match status" value="1"/>
</dbReference>
<evidence type="ECO:0000259" key="6">
    <source>
        <dbReference type="Pfam" id="PF00056"/>
    </source>
</evidence>
<evidence type="ECO:0000256" key="1">
    <source>
        <dbReference type="ARBA" id="ARBA00023002"/>
    </source>
</evidence>
<dbReference type="Pfam" id="PF02866">
    <property type="entry name" value="Ldh_1_C"/>
    <property type="match status" value="1"/>
</dbReference>
<keyword evidence="9" id="KW-1185">Reference proteome</keyword>
<feature type="binding site" evidence="4">
    <location>
        <position position="71"/>
    </location>
    <ligand>
        <name>NAD(+)</name>
        <dbReference type="ChEBI" id="CHEBI:57540"/>
    </ligand>
</feature>
<dbReference type="InterPro" id="IPR001236">
    <property type="entry name" value="Lactate/malate_DH_N"/>
</dbReference>
<feature type="binding site" evidence="4">
    <location>
        <position position="133"/>
    </location>
    <ligand>
        <name>NAD(+)</name>
        <dbReference type="ChEBI" id="CHEBI:57540"/>
    </ligand>
</feature>
<dbReference type="PRINTS" id="PR00086">
    <property type="entry name" value="LLDHDRGNASE"/>
</dbReference>
<evidence type="ECO:0008006" key="10">
    <source>
        <dbReference type="Google" id="ProtNLM"/>
    </source>
</evidence>
<dbReference type="GO" id="GO:0004459">
    <property type="term" value="F:L-lactate dehydrogenase (NAD+) activity"/>
    <property type="evidence" value="ECO:0007669"/>
    <property type="project" value="TreeGrafter"/>
</dbReference>
<dbReference type="Proteomes" id="UP001431783">
    <property type="component" value="Unassembled WGS sequence"/>
</dbReference>
<feature type="domain" description="Lactate/malate dehydrogenase N-terminal" evidence="6">
    <location>
        <begin position="40"/>
        <end position="180"/>
    </location>
</feature>
<keyword evidence="1 5" id="KW-0560">Oxidoreductase</keyword>
<dbReference type="PANTHER" id="PTHR43128:SF16">
    <property type="entry name" value="L-LACTATE DEHYDROGENASE"/>
    <property type="match status" value="1"/>
</dbReference>
<dbReference type="PANTHER" id="PTHR43128">
    <property type="entry name" value="L-2-HYDROXYCARBOXYLATE DEHYDROGENASE (NAD(P)(+))"/>
    <property type="match status" value="1"/>
</dbReference>
<dbReference type="EMBL" id="JARQZJ010000036">
    <property type="protein sequence ID" value="KAK9876333.1"/>
    <property type="molecule type" value="Genomic_DNA"/>
</dbReference>
<dbReference type="SUPFAM" id="SSF51735">
    <property type="entry name" value="NAD(P)-binding Rossmann-fold domains"/>
    <property type="match status" value="1"/>
</dbReference>
<evidence type="ECO:0000259" key="7">
    <source>
        <dbReference type="Pfam" id="PF02866"/>
    </source>
</evidence>
<accession>A0AAW1U6Q1</accession>
<keyword evidence="2 4" id="KW-0520">NAD</keyword>
<sequence length="354" mass="38901">MNFVSLLKHTKILSKLNVCYTRSICGLFEDRTPPVVDTDTKVTVVGSGKVAAACAMSLLVQNISDNVVLLDNKNANRLNGEVLDMQHGSLFFSSQVRGTTDYKETANSKICILSIGCKGAHTKQEVIDLAQKNIDGFKKILPQILTFSPNIILLIISNPVDIMTYVAWKISSLPINKIIGIGTTLDSARFSQQISHKLGIPPRNCQAYIIGGHNLYPVPVWSSISLVGDRLIELNPHVGTDQDKEKWHEVYEAAINSPKQITEGKGNTCWAKGLAAAAIVKSIFQNTRDIYTVTTNLKNLHGISYDVFLSLPCVLNACGIHKVVIQQLNDKEKEQLLKCAEKNKKVADCIKICG</sequence>
<evidence type="ECO:0000256" key="2">
    <source>
        <dbReference type="ARBA" id="ARBA00023027"/>
    </source>
</evidence>
<gene>
    <name evidence="8" type="ORF">WA026_012633</name>
</gene>
<evidence type="ECO:0000256" key="3">
    <source>
        <dbReference type="PIRSR" id="PIRSR000102-1"/>
    </source>
</evidence>
<dbReference type="InterPro" id="IPR036291">
    <property type="entry name" value="NAD(P)-bd_dom_sf"/>
</dbReference>
<feature type="domain" description="Lactate/malate dehydrogenase C-terminal" evidence="7">
    <location>
        <begin position="183"/>
        <end position="349"/>
    </location>
</feature>
<proteinExistence type="inferred from homology"/>
<dbReference type="Gene3D" id="3.40.50.720">
    <property type="entry name" value="NAD(P)-binding Rossmann-like Domain"/>
    <property type="match status" value="1"/>
</dbReference>
<dbReference type="Pfam" id="PF00056">
    <property type="entry name" value="Ldh_1_N"/>
    <property type="match status" value="1"/>
</dbReference>
<dbReference type="InterPro" id="IPR022383">
    <property type="entry name" value="Lactate/malate_DH_C"/>
</dbReference>
<evidence type="ECO:0000313" key="8">
    <source>
        <dbReference type="EMBL" id="KAK9876333.1"/>
    </source>
</evidence>
<evidence type="ECO:0000256" key="4">
    <source>
        <dbReference type="PIRSR" id="PIRSR000102-3"/>
    </source>
</evidence>
<feature type="binding site" evidence="4">
    <location>
        <begin position="156"/>
        <end position="158"/>
    </location>
    <ligand>
        <name>NAD(+)</name>
        <dbReference type="ChEBI" id="CHEBI:57540"/>
    </ligand>
</feature>
<evidence type="ECO:0000313" key="9">
    <source>
        <dbReference type="Proteomes" id="UP001431783"/>
    </source>
</evidence>
<organism evidence="8 9">
    <name type="scientific">Henosepilachna vigintioctopunctata</name>
    <dbReference type="NCBI Taxonomy" id="420089"/>
    <lineage>
        <taxon>Eukaryota</taxon>
        <taxon>Metazoa</taxon>
        <taxon>Ecdysozoa</taxon>
        <taxon>Arthropoda</taxon>
        <taxon>Hexapoda</taxon>
        <taxon>Insecta</taxon>
        <taxon>Pterygota</taxon>
        <taxon>Neoptera</taxon>
        <taxon>Endopterygota</taxon>
        <taxon>Coleoptera</taxon>
        <taxon>Polyphaga</taxon>
        <taxon>Cucujiformia</taxon>
        <taxon>Coccinelloidea</taxon>
        <taxon>Coccinellidae</taxon>
        <taxon>Epilachninae</taxon>
        <taxon>Epilachnini</taxon>
        <taxon>Henosepilachna</taxon>
    </lineage>
</organism>
<comment type="similarity">
    <text evidence="5">Belongs to the LDH/MDH superfamily.</text>
</comment>
<dbReference type="InterPro" id="IPR001557">
    <property type="entry name" value="L-lactate/malate_DH"/>
</dbReference>